<reference evidence="2 3" key="1">
    <citation type="journal article" date="2018" name="Front. Microbiol.">
        <title>Genome-Wide Analysis of Corynespora cassiicola Leaf Fall Disease Putative Effectors.</title>
        <authorList>
            <person name="Lopez D."/>
            <person name="Ribeiro S."/>
            <person name="Label P."/>
            <person name="Fumanal B."/>
            <person name="Venisse J.S."/>
            <person name="Kohler A."/>
            <person name="de Oliveira R.R."/>
            <person name="Labutti K."/>
            <person name="Lipzen A."/>
            <person name="Lail K."/>
            <person name="Bauer D."/>
            <person name="Ohm R.A."/>
            <person name="Barry K.W."/>
            <person name="Spatafora J."/>
            <person name="Grigoriev I.V."/>
            <person name="Martin F.M."/>
            <person name="Pujade-Renaud V."/>
        </authorList>
    </citation>
    <scope>NUCLEOTIDE SEQUENCE [LARGE SCALE GENOMIC DNA]</scope>
    <source>
        <strain evidence="2 3">Philippines</strain>
    </source>
</reference>
<dbReference type="PANTHER" id="PTHR47098:SF1">
    <property type="entry name" value="PFKB FAMILY CARBOHYDRATE KINASE SUPERFAMILY (AFU_ORTHOLOGUE AFUA_4G09500)"/>
    <property type="match status" value="1"/>
</dbReference>
<dbReference type="Proteomes" id="UP000240883">
    <property type="component" value="Unassembled WGS sequence"/>
</dbReference>
<keyword evidence="3" id="KW-1185">Reference proteome</keyword>
<keyword evidence="2" id="KW-0418">Kinase</keyword>
<dbReference type="InterPro" id="IPR029056">
    <property type="entry name" value="Ribokinase-like"/>
</dbReference>
<accession>A0A2T2NNU0</accession>
<feature type="domain" description="Carbohydrate kinase PfkB" evidence="1">
    <location>
        <begin position="154"/>
        <end position="314"/>
    </location>
</feature>
<dbReference type="Pfam" id="PF00294">
    <property type="entry name" value="PfkB"/>
    <property type="match status" value="1"/>
</dbReference>
<dbReference type="STRING" id="1448308.A0A2T2NNU0"/>
<dbReference type="GO" id="GO:0016301">
    <property type="term" value="F:kinase activity"/>
    <property type="evidence" value="ECO:0007669"/>
    <property type="project" value="UniProtKB-KW"/>
</dbReference>
<organism evidence="2 3">
    <name type="scientific">Corynespora cassiicola Philippines</name>
    <dbReference type="NCBI Taxonomy" id="1448308"/>
    <lineage>
        <taxon>Eukaryota</taxon>
        <taxon>Fungi</taxon>
        <taxon>Dikarya</taxon>
        <taxon>Ascomycota</taxon>
        <taxon>Pezizomycotina</taxon>
        <taxon>Dothideomycetes</taxon>
        <taxon>Pleosporomycetidae</taxon>
        <taxon>Pleosporales</taxon>
        <taxon>Corynesporascaceae</taxon>
        <taxon>Corynespora</taxon>
    </lineage>
</organism>
<dbReference type="PANTHER" id="PTHR47098">
    <property type="entry name" value="PROTEIN MAK32"/>
    <property type="match status" value="1"/>
</dbReference>
<proteinExistence type="predicted"/>
<dbReference type="InterPro" id="IPR011611">
    <property type="entry name" value="PfkB_dom"/>
</dbReference>
<sequence>MDSNLSNLIAHQEFISVSLGMVIIDEIRLPNRPPIIDVAGGSALFATLGCRILSGNQAASKVGCLVLAGYDFPQTIRERLQDWGLKLVIKTVPERPSSRGLLEYEDDTFGPKKFQYTTTPLKASPHDLIGTSLINADIFHMFATPQEIENQVPELIQIRSQHGILKRPFIVWEPFPAACRPSNRSSFLEACKLVDIFSPNHLELANLYHENVSDTLRTDELEEYASDLYNALNPESQGAVIVRAGSNGTLTVLANQKLWLPALYTEGSIHVVDPTGAGNTFLGGFIAGWHATNDLKEASIWGNVAASFAIEQIGLPSRKSLDGHETWNGTQVSERLNEYKERLRM</sequence>
<dbReference type="OrthoDB" id="497927at2759"/>
<dbReference type="AlphaFoldDB" id="A0A2T2NNU0"/>
<evidence type="ECO:0000313" key="3">
    <source>
        <dbReference type="Proteomes" id="UP000240883"/>
    </source>
</evidence>
<name>A0A2T2NNU0_CORCC</name>
<evidence type="ECO:0000259" key="1">
    <source>
        <dbReference type="Pfam" id="PF00294"/>
    </source>
</evidence>
<protein>
    <submittedName>
        <fullName evidence="2">Ribokinase-like protein</fullName>
    </submittedName>
</protein>
<gene>
    <name evidence="2" type="ORF">BS50DRAFT_494304</name>
</gene>
<keyword evidence="2" id="KW-0808">Transferase</keyword>
<dbReference type="SUPFAM" id="SSF53613">
    <property type="entry name" value="Ribokinase-like"/>
    <property type="match status" value="1"/>
</dbReference>
<evidence type="ECO:0000313" key="2">
    <source>
        <dbReference type="EMBL" id="PSN66738.1"/>
    </source>
</evidence>
<dbReference type="EMBL" id="KZ678135">
    <property type="protein sequence ID" value="PSN66738.1"/>
    <property type="molecule type" value="Genomic_DNA"/>
</dbReference>
<dbReference type="Gene3D" id="3.40.1190.20">
    <property type="match status" value="1"/>
</dbReference>